<dbReference type="UniPathway" id="UPA00094"/>
<feature type="domain" description="Carrier" evidence="8">
    <location>
        <begin position="1"/>
        <end position="73"/>
    </location>
</feature>
<evidence type="ECO:0000256" key="4">
    <source>
        <dbReference type="ARBA" id="ARBA00022832"/>
    </source>
</evidence>
<keyword evidence="5 7" id="KW-0443">Lipid metabolism</keyword>
<keyword evidence="4 7" id="KW-0276">Fatty acid metabolism</keyword>
<dbReference type="HAMAP" id="MF_01217">
    <property type="entry name" value="Acyl_carrier"/>
    <property type="match status" value="1"/>
</dbReference>
<dbReference type="RefSeq" id="WP_087193643.1">
    <property type="nucleotide sequence ID" value="NZ_PPEL01000003.1"/>
</dbReference>
<evidence type="ECO:0000256" key="7">
    <source>
        <dbReference type="HAMAP-Rule" id="MF_01217"/>
    </source>
</evidence>
<evidence type="ECO:0000313" key="9">
    <source>
        <dbReference type="EMBL" id="PNV66406.1"/>
    </source>
</evidence>
<dbReference type="PROSITE" id="PS50075">
    <property type="entry name" value="CARRIER"/>
    <property type="match status" value="1"/>
</dbReference>
<evidence type="ECO:0000256" key="2">
    <source>
        <dbReference type="ARBA" id="ARBA00022516"/>
    </source>
</evidence>
<dbReference type="GO" id="GO:0000036">
    <property type="term" value="F:acyl carrier activity"/>
    <property type="evidence" value="ECO:0007669"/>
    <property type="project" value="UniProtKB-UniRule"/>
</dbReference>
<dbReference type="GO" id="GO:0005737">
    <property type="term" value="C:cytoplasm"/>
    <property type="evidence" value="ECO:0007669"/>
    <property type="project" value="UniProtKB-SubCell"/>
</dbReference>
<dbReference type="Pfam" id="PF00550">
    <property type="entry name" value="PP-binding"/>
    <property type="match status" value="1"/>
</dbReference>
<evidence type="ECO:0000256" key="1">
    <source>
        <dbReference type="ARBA" id="ARBA00022450"/>
    </source>
</evidence>
<keyword evidence="7" id="KW-0963">Cytoplasm</keyword>
<evidence type="ECO:0000256" key="3">
    <source>
        <dbReference type="ARBA" id="ARBA00022553"/>
    </source>
</evidence>
<comment type="subcellular location">
    <subcellularLocation>
        <location evidence="7">Cytoplasm</location>
    </subcellularLocation>
</comment>
<reference evidence="9 10" key="1">
    <citation type="journal article" date="2018" name="Int. J. Syst. Evol. Microbiol.">
        <title>Rubneribacter badeniensis gen. nov., sp. nov. and Enteroscipio rubneri gen. nov., sp. nov., new members of the Eggerthellaceae isolated from human faeces.</title>
        <authorList>
            <person name="Danylec N."/>
            <person name="Gobl A."/>
            <person name="Stoll D.A."/>
            <person name="Hetzer B."/>
            <person name="Kulling S.E."/>
            <person name="Huch M."/>
        </authorList>
    </citation>
    <scope>NUCLEOTIDE SEQUENCE [LARGE SCALE GENOMIC DNA]</scope>
    <source>
        <strain evidence="9 10">ResAG-85</strain>
    </source>
</reference>
<protein>
    <recommendedName>
        <fullName evidence="7">Acyl carrier protein</fullName>
        <shortName evidence="7">ACP</shortName>
    </recommendedName>
</protein>
<name>A0A2K2U7U9_9ACTN</name>
<evidence type="ECO:0000256" key="6">
    <source>
        <dbReference type="ARBA" id="ARBA00023160"/>
    </source>
</evidence>
<keyword evidence="6 7" id="KW-0275">Fatty acid biosynthesis</keyword>
<dbReference type="InterPro" id="IPR036736">
    <property type="entry name" value="ACP-like_sf"/>
</dbReference>
<comment type="PTM">
    <text evidence="7">4'-phosphopantetheine is transferred from CoA to a specific serine of apo-ACP by AcpS. This modification is essential for activity because fatty acids are bound in thioester linkage to the sulfhydryl of the prosthetic group.</text>
</comment>
<keyword evidence="3 7" id="KW-0597">Phosphoprotein</keyword>
<dbReference type="Gene3D" id="1.10.1200.10">
    <property type="entry name" value="ACP-like"/>
    <property type="match status" value="1"/>
</dbReference>
<comment type="caution">
    <text evidence="9">The sequence shown here is derived from an EMBL/GenBank/DDBJ whole genome shotgun (WGS) entry which is preliminary data.</text>
</comment>
<keyword evidence="10" id="KW-1185">Reference proteome</keyword>
<comment type="function">
    <text evidence="7">Carrier of the growing fatty acid chain in fatty acid biosynthesis.</text>
</comment>
<dbReference type="InterPro" id="IPR006162">
    <property type="entry name" value="Ppantetheine_attach_site"/>
</dbReference>
<dbReference type="SUPFAM" id="SSF47336">
    <property type="entry name" value="ACP-like"/>
    <property type="match status" value="1"/>
</dbReference>
<accession>A0A2K2U7U9</accession>
<keyword evidence="1 7" id="KW-0596">Phosphopantetheine</keyword>
<sequence>MATIDTVKEVLVENLDLDADSITEDATLDSLGIDSLDMVELICDLEEKCEVEFGEPEGIETIGQLVAHIDSLK</sequence>
<dbReference type="Proteomes" id="UP000236488">
    <property type="component" value="Unassembled WGS sequence"/>
</dbReference>
<feature type="modified residue" description="O-(pantetheine 4'-phosphoryl)serine" evidence="7">
    <location>
        <position position="35"/>
    </location>
</feature>
<evidence type="ECO:0000313" key="10">
    <source>
        <dbReference type="Proteomes" id="UP000236488"/>
    </source>
</evidence>
<dbReference type="EMBL" id="PPEL01000003">
    <property type="protein sequence ID" value="PNV66406.1"/>
    <property type="molecule type" value="Genomic_DNA"/>
</dbReference>
<proteinExistence type="inferred from homology"/>
<dbReference type="InterPro" id="IPR003231">
    <property type="entry name" value="ACP"/>
</dbReference>
<evidence type="ECO:0000256" key="5">
    <source>
        <dbReference type="ARBA" id="ARBA00023098"/>
    </source>
</evidence>
<dbReference type="AlphaFoldDB" id="A0A2K2U7U9"/>
<comment type="pathway">
    <text evidence="7">Lipid metabolism; fatty acid biosynthesis.</text>
</comment>
<organism evidence="9 10">
    <name type="scientific">Rubneribacter badeniensis</name>
    <dbReference type="NCBI Taxonomy" id="2070688"/>
    <lineage>
        <taxon>Bacteria</taxon>
        <taxon>Bacillati</taxon>
        <taxon>Actinomycetota</taxon>
        <taxon>Coriobacteriia</taxon>
        <taxon>Eggerthellales</taxon>
        <taxon>Eggerthellaceae</taxon>
        <taxon>Rubneribacter</taxon>
    </lineage>
</organism>
<evidence type="ECO:0000259" key="8">
    <source>
        <dbReference type="PROSITE" id="PS50075"/>
    </source>
</evidence>
<dbReference type="PROSITE" id="PS00012">
    <property type="entry name" value="PHOSPHOPANTETHEINE"/>
    <property type="match status" value="1"/>
</dbReference>
<dbReference type="InterPro" id="IPR009081">
    <property type="entry name" value="PP-bd_ACP"/>
</dbReference>
<gene>
    <name evidence="7" type="primary">acpP</name>
    <name evidence="9" type="ORF">C2L80_01540</name>
</gene>
<keyword evidence="2 7" id="KW-0444">Lipid biosynthesis</keyword>
<comment type="similarity">
    <text evidence="7">Belongs to the acyl carrier protein (ACP) family.</text>
</comment>